<name>A0A3S4ZRX3_9PLAT</name>
<reference evidence="1" key="1">
    <citation type="submission" date="2018-11" db="EMBL/GenBank/DDBJ databases">
        <authorList>
            <consortium name="Pathogen Informatics"/>
        </authorList>
    </citation>
    <scope>NUCLEOTIDE SEQUENCE</scope>
</reference>
<organism evidence="1 2">
    <name type="scientific">Protopolystoma xenopodis</name>
    <dbReference type="NCBI Taxonomy" id="117903"/>
    <lineage>
        <taxon>Eukaryota</taxon>
        <taxon>Metazoa</taxon>
        <taxon>Spiralia</taxon>
        <taxon>Lophotrochozoa</taxon>
        <taxon>Platyhelminthes</taxon>
        <taxon>Monogenea</taxon>
        <taxon>Polyopisthocotylea</taxon>
        <taxon>Polystomatidea</taxon>
        <taxon>Polystomatidae</taxon>
        <taxon>Protopolystoma</taxon>
    </lineage>
</organism>
<dbReference type="SUPFAM" id="SSF48366">
    <property type="entry name" value="Ras GEF"/>
    <property type="match status" value="1"/>
</dbReference>
<keyword evidence="2" id="KW-1185">Reference proteome</keyword>
<dbReference type="EMBL" id="CAAALY010036478">
    <property type="protein sequence ID" value="VEL18315.1"/>
    <property type="molecule type" value="Genomic_DNA"/>
</dbReference>
<dbReference type="InterPro" id="IPR023578">
    <property type="entry name" value="Ras_GEF_dom_sf"/>
</dbReference>
<proteinExistence type="predicted"/>
<sequence>MSSNISGGHGGSTAVGGGIGTTVCMPGSGCSNVGTSRSRGTSHSSSGPTSSTILPGHCSAVNSSCSFGCISMSSLPFGISPLTGSVPGPNTILTGTGIQLSPLPSCSSPAVLTTSLSSNSGTEANVSADKPSFCSLATSTTDHCHLLAIPASSSCGIGVAGIGTSPACSGSLGSGKVFERRTRAQFEKHHHHYPNSNSTINNNNQSHHQHQQIHQLGPGVGEMPARPCVPFIAIGLTNRLIHFELRHPDTVDSGRGTMLVNFWKHRRLTEMVERYLAFQRLPYDFALDSKVRVR</sequence>
<evidence type="ECO:0000313" key="1">
    <source>
        <dbReference type="EMBL" id="VEL18315.1"/>
    </source>
</evidence>
<accession>A0A3S4ZRX3</accession>
<comment type="caution">
    <text evidence="1">The sequence shown here is derived from an EMBL/GenBank/DDBJ whole genome shotgun (WGS) entry which is preliminary data.</text>
</comment>
<evidence type="ECO:0000313" key="2">
    <source>
        <dbReference type="Proteomes" id="UP000784294"/>
    </source>
</evidence>
<dbReference type="GO" id="GO:0007264">
    <property type="term" value="P:small GTPase-mediated signal transduction"/>
    <property type="evidence" value="ECO:0007669"/>
    <property type="project" value="InterPro"/>
</dbReference>
<protein>
    <submittedName>
        <fullName evidence="1">Uncharacterized protein</fullName>
    </submittedName>
</protein>
<dbReference type="Gene3D" id="1.10.840.10">
    <property type="entry name" value="Ras guanine-nucleotide exchange factors catalytic domain"/>
    <property type="match status" value="1"/>
</dbReference>
<dbReference type="InterPro" id="IPR036964">
    <property type="entry name" value="RASGEF_cat_dom_sf"/>
</dbReference>
<dbReference type="OrthoDB" id="6286162at2759"/>
<gene>
    <name evidence="1" type="ORF">PXEA_LOCUS11755</name>
</gene>
<dbReference type="GO" id="GO:0005085">
    <property type="term" value="F:guanyl-nucleotide exchange factor activity"/>
    <property type="evidence" value="ECO:0007669"/>
    <property type="project" value="InterPro"/>
</dbReference>
<dbReference type="AlphaFoldDB" id="A0A3S4ZRX3"/>
<dbReference type="Proteomes" id="UP000784294">
    <property type="component" value="Unassembled WGS sequence"/>
</dbReference>